<name>A0A024WVP5_PLAFA</name>
<evidence type="ECO:0000313" key="2">
    <source>
        <dbReference type="Proteomes" id="UP000030699"/>
    </source>
</evidence>
<dbReference type="InterPro" id="IPR008496">
    <property type="entry name" value="TMEM222/RTE1"/>
</dbReference>
<dbReference type="OrthoDB" id="267284at2759"/>
<dbReference type="Proteomes" id="UP000030699">
    <property type="component" value="Unassembled WGS sequence"/>
</dbReference>
<accession>A0A024WVP5</accession>
<dbReference type="AlphaFoldDB" id="A0A024WVP5"/>
<gene>
    <name evidence="1" type="ORF">PFMALIP_00966</name>
</gene>
<dbReference type="EMBL" id="KI925505">
    <property type="protein sequence ID" value="ETW51018.1"/>
    <property type="molecule type" value="Genomic_DNA"/>
</dbReference>
<reference evidence="1 2" key="2">
    <citation type="submission" date="2013-02" db="EMBL/GenBank/DDBJ databases">
        <title>The Genome Sequence of Plasmodium falciparum MaliPS096_E11.</title>
        <authorList>
            <consortium name="The Broad Institute Genome Sequencing Platform"/>
            <consortium name="The Broad Institute Genome Sequencing Center for Infectious Disease"/>
            <person name="Neafsey D."/>
            <person name="Cheeseman I."/>
            <person name="Volkman S."/>
            <person name="Adams J."/>
            <person name="Walker B."/>
            <person name="Young S.K."/>
            <person name="Zeng Q."/>
            <person name="Gargeya S."/>
            <person name="Fitzgerald M."/>
            <person name="Haas B."/>
            <person name="Abouelleil A."/>
            <person name="Alvarado L."/>
            <person name="Arachchi H.M."/>
            <person name="Berlin A.M."/>
            <person name="Chapman S.B."/>
            <person name="Dewar J."/>
            <person name="Goldberg J."/>
            <person name="Griggs A."/>
            <person name="Gujja S."/>
            <person name="Hansen M."/>
            <person name="Howarth C."/>
            <person name="Imamovic A."/>
            <person name="Larimer J."/>
            <person name="McCowan C."/>
            <person name="Murphy C."/>
            <person name="Neiman D."/>
            <person name="Pearson M."/>
            <person name="Priest M."/>
            <person name="Roberts A."/>
            <person name="Saif S."/>
            <person name="Shea T."/>
            <person name="Sisk P."/>
            <person name="Sykes S."/>
            <person name="Wortman J."/>
            <person name="Nusbaum C."/>
            <person name="Birren B."/>
        </authorList>
    </citation>
    <scope>NUCLEOTIDE SEQUENCE [LARGE SCALE GENOMIC DNA]</scope>
    <source>
        <strain evidence="1 2">MaliPS096_E11</strain>
    </source>
</reference>
<evidence type="ECO:0000313" key="1">
    <source>
        <dbReference type="EMBL" id="ETW51018.1"/>
    </source>
</evidence>
<sequence length="59" mass="6574">MCSIRKDTNVNSGICTSTGIIHDFSGSYSVSVDNMEFGDPMKYWQLDKNKLPLSISDKV</sequence>
<organism evidence="1 2">
    <name type="scientific">Plasmodium falciparum MaliPS096_E11</name>
    <dbReference type="NCBI Taxonomy" id="1036727"/>
    <lineage>
        <taxon>Eukaryota</taxon>
        <taxon>Sar</taxon>
        <taxon>Alveolata</taxon>
        <taxon>Apicomplexa</taxon>
        <taxon>Aconoidasida</taxon>
        <taxon>Haemosporida</taxon>
        <taxon>Plasmodiidae</taxon>
        <taxon>Plasmodium</taxon>
        <taxon>Plasmodium (Laverania)</taxon>
    </lineage>
</organism>
<reference evidence="1 2" key="1">
    <citation type="submission" date="2013-02" db="EMBL/GenBank/DDBJ databases">
        <title>The Genome Annotation of Plasmodium falciparum MaliPS096_E11.</title>
        <authorList>
            <consortium name="The Broad Institute Genome Sequencing Platform"/>
            <consortium name="The Broad Institute Genome Sequencing Center for Infectious Disease"/>
            <person name="Neafsey D."/>
            <person name="Hoffman S."/>
            <person name="Volkman S."/>
            <person name="Rosenthal P."/>
            <person name="Walker B."/>
            <person name="Young S.K."/>
            <person name="Zeng Q."/>
            <person name="Gargeya S."/>
            <person name="Fitzgerald M."/>
            <person name="Haas B."/>
            <person name="Abouelleil A."/>
            <person name="Allen A.W."/>
            <person name="Alvarado L."/>
            <person name="Arachchi H.M."/>
            <person name="Berlin A.M."/>
            <person name="Chapman S.B."/>
            <person name="Gainer-Dewar J."/>
            <person name="Goldberg J."/>
            <person name="Griggs A."/>
            <person name="Gujja S."/>
            <person name="Hansen M."/>
            <person name="Howarth C."/>
            <person name="Imamovic A."/>
            <person name="Ireland A."/>
            <person name="Larimer J."/>
            <person name="McCowan C."/>
            <person name="Murphy C."/>
            <person name="Pearson M."/>
            <person name="Poon T.W."/>
            <person name="Priest M."/>
            <person name="Roberts A."/>
            <person name="Saif S."/>
            <person name="Shea T."/>
            <person name="Sisk P."/>
            <person name="Sykes S."/>
            <person name="Wortman J."/>
            <person name="Nusbaum C."/>
            <person name="Birren B."/>
        </authorList>
    </citation>
    <scope>NUCLEOTIDE SEQUENCE [LARGE SCALE GENOMIC DNA]</scope>
    <source>
        <strain evidence="1 2">MaliPS096_E11</strain>
    </source>
</reference>
<proteinExistence type="predicted"/>
<dbReference type="PANTHER" id="PTHR20921:SF0">
    <property type="entry name" value="TRANSMEMBRANE PROTEIN 222"/>
    <property type="match status" value="1"/>
</dbReference>
<protein>
    <submittedName>
        <fullName evidence="1">Uncharacterized protein</fullName>
    </submittedName>
</protein>
<dbReference type="Pfam" id="PF05608">
    <property type="entry name" value="RTE1"/>
    <property type="match status" value="1"/>
</dbReference>
<dbReference type="PANTHER" id="PTHR20921">
    <property type="entry name" value="TRANSMEMBRANE PROTEIN 222"/>
    <property type="match status" value="1"/>
</dbReference>